<feature type="compositionally biased region" description="Basic and acidic residues" evidence="1">
    <location>
        <begin position="113"/>
        <end position="124"/>
    </location>
</feature>
<dbReference type="GO" id="GO:0005730">
    <property type="term" value="C:nucleolus"/>
    <property type="evidence" value="ECO:0007669"/>
    <property type="project" value="TreeGrafter"/>
</dbReference>
<dbReference type="OMA" id="MRINKLM"/>
<dbReference type="OrthoDB" id="10067079at2759"/>
<name>E0V9K9_PEDHC</name>
<gene>
    <name evidence="3" type="primary">8233764</name>
    <name evidence="2" type="ORF">Phum_PHUM015330</name>
</gene>
<dbReference type="Proteomes" id="UP000009046">
    <property type="component" value="Unassembled WGS sequence"/>
</dbReference>
<keyword evidence="4" id="KW-1185">Reference proteome</keyword>
<dbReference type="GO" id="GO:0019901">
    <property type="term" value="F:protein kinase binding"/>
    <property type="evidence" value="ECO:0007669"/>
    <property type="project" value="TreeGrafter"/>
</dbReference>
<dbReference type="InterPro" id="IPR009548">
    <property type="entry name" value="Prkrip1"/>
</dbReference>
<dbReference type="InParanoid" id="E0V9K9"/>
<reference evidence="2" key="1">
    <citation type="submission" date="2007-04" db="EMBL/GenBank/DDBJ databases">
        <title>Annotation of Pediculus humanus corporis strain USDA.</title>
        <authorList>
            <person name="Kirkness E."/>
            <person name="Hannick L."/>
            <person name="Hass B."/>
            <person name="Bruggner R."/>
            <person name="Lawson D."/>
            <person name="Bidwell S."/>
            <person name="Joardar V."/>
            <person name="Caler E."/>
            <person name="Walenz B."/>
            <person name="Inman J."/>
            <person name="Schobel S."/>
            <person name="Galinsky K."/>
            <person name="Amedeo P."/>
            <person name="Strausberg R."/>
        </authorList>
    </citation>
    <scope>NUCLEOTIDE SEQUENCE</scope>
    <source>
        <strain evidence="2">USDA</strain>
    </source>
</reference>
<reference evidence="2" key="2">
    <citation type="submission" date="2007-04" db="EMBL/GenBank/DDBJ databases">
        <title>The genome of the human body louse.</title>
        <authorList>
            <consortium name="The Human Body Louse Genome Consortium"/>
            <person name="Kirkness E."/>
            <person name="Walenz B."/>
            <person name="Hass B."/>
            <person name="Bruggner R."/>
            <person name="Strausberg R."/>
        </authorList>
    </citation>
    <scope>NUCLEOTIDE SEQUENCE</scope>
    <source>
        <strain evidence="2">USDA</strain>
    </source>
</reference>
<organism>
    <name type="scientific">Pediculus humanus subsp. corporis</name>
    <name type="common">Body louse</name>
    <dbReference type="NCBI Taxonomy" id="121224"/>
    <lineage>
        <taxon>Eukaryota</taxon>
        <taxon>Metazoa</taxon>
        <taxon>Ecdysozoa</taxon>
        <taxon>Arthropoda</taxon>
        <taxon>Hexapoda</taxon>
        <taxon>Insecta</taxon>
        <taxon>Pterygota</taxon>
        <taxon>Neoptera</taxon>
        <taxon>Paraneoptera</taxon>
        <taxon>Psocodea</taxon>
        <taxon>Troctomorpha</taxon>
        <taxon>Phthiraptera</taxon>
        <taxon>Anoplura</taxon>
        <taxon>Pediculidae</taxon>
        <taxon>Pediculus</taxon>
    </lineage>
</organism>
<dbReference type="EnsemblMetazoa" id="PHUM015330-RA">
    <property type="protein sequence ID" value="PHUM015330-PA"/>
    <property type="gene ID" value="PHUM015330"/>
</dbReference>
<evidence type="ECO:0000313" key="3">
    <source>
        <dbReference type="EnsemblMetazoa" id="PHUM015330-PA"/>
    </source>
</evidence>
<dbReference type="GeneID" id="8233764"/>
<dbReference type="PANTHER" id="PTHR13507:SF0">
    <property type="entry name" value="PRKR-INTERACTING PROTEIN 1"/>
    <property type="match status" value="1"/>
</dbReference>
<dbReference type="STRING" id="121224.E0V9K9"/>
<dbReference type="KEGG" id="phu:Phum_PHUM015330"/>
<dbReference type="EMBL" id="AAZO01000180">
    <property type="status" value="NOT_ANNOTATED_CDS"/>
    <property type="molecule type" value="Genomic_DNA"/>
</dbReference>
<dbReference type="GO" id="GO:0004860">
    <property type="term" value="F:protein kinase inhibitor activity"/>
    <property type="evidence" value="ECO:0007669"/>
    <property type="project" value="TreeGrafter"/>
</dbReference>
<evidence type="ECO:0000313" key="4">
    <source>
        <dbReference type="Proteomes" id="UP000009046"/>
    </source>
</evidence>
<dbReference type="HOGENOM" id="CLU_079129_2_1_1"/>
<accession>E0V9K9</accession>
<feature type="compositionally biased region" description="Basic residues" evidence="1">
    <location>
        <begin position="125"/>
        <end position="145"/>
    </location>
</feature>
<dbReference type="VEuPathDB" id="VectorBase:PHUM015330"/>
<dbReference type="RefSeq" id="XP_002422803.1">
    <property type="nucleotide sequence ID" value="XM_002422758.1"/>
</dbReference>
<evidence type="ECO:0000313" key="2">
    <source>
        <dbReference type="EMBL" id="EEB10065.1"/>
    </source>
</evidence>
<feature type="region of interest" description="Disordered" evidence="1">
    <location>
        <begin position="113"/>
        <end position="174"/>
    </location>
</feature>
<feature type="compositionally biased region" description="Acidic residues" evidence="1">
    <location>
        <begin position="159"/>
        <end position="174"/>
    </location>
</feature>
<dbReference type="EMBL" id="DS234994">
    <property type="protein sequence ID" value="EEB10065.1"/>
    <property type="molecule type" value="Genomic_DNA"/>
</dbReference>
<dbReference type="AlphaFoldDB" id="E0V9K9"/>
<dbReference type="PANTHER" id="PTHR13507">
    <property type="entry name" value="PRKR-INTERACTING PROTEIN 1"/>
    <property type="match status" value="1"/>
</dbReference>
<evidence type="ECO:0000256" key="1">
    <source>
        <dbReference type="SAM" id="MobiDB-lite"/>
    </source>
</evidence>
<dbReference type="GO" id="GO:0003725">
    <property type="term" value="F:double-stranded RNA binding"/>
    <property type="evidence" value="ECO:0007669"/>
    <property type="project" value="InterPro"/>
</dbReference>
<dbReference type="CTD" id="8233764"/>
<dbReference type="eggNOG" id="KOG4055">
    <property type="taxonomic scope" value="Eukaryota"/>
</dbReference>
<proteinExistence type="predicted"/>
<reference evidence="3" key="3">
    <citation type="submission" date="2021-02" db="UniProtKB">
        <authorList>
            <consortium name="EnsemblMetazoa"/>
        </authorList>
    </citation>
    <scope>IDENTIFICATION</scope>
    <source>
        <strain evidence="3">USDA</strain>
    </source>
</reference>
<protein>
    <submittedName>
        <fullName evidence="2 3">Axoneme-associated protein mst101, putative</fullName>
    </submittedName>
</protein>
<feature type="compositionally biased region" description="Basic and acidic residues" evidence="1">
    <location>
        <begin position="146"/>
        <end position="158"/>
    </location>
</feature>
<sequence>MNSKVNKDNLEKKTETINEKPVALKKCSDLQRMKLEKLMKNFDKPVVIPERPKEKSMSHVPEFIRNVMGSSAGAGSGEFHVYRHLRRKEYARQKYIQQKSEKEMLDEAYKKKLEENAKISEERTAKKRAKRLKKKEKMKNRKKKPKIENETLKQKSENDDTDEDSSDKDENDAS</sequence>
<dbReference type="Pfam" id="PF06658">
    <property type="entry name" value="DUF1168"/>
    <property type="match status" value="1"/>
</dbReference>